<keyword evidence="8 10" id="KW-0320">Glycogen biosynthesis</keyword>
<dbReference type="GO" id="GO:0005829">
    <property type="term" value="C:cytosol"/>
    <property type="evidence" value="ECO:0007669"/>
    <property type="project" value="TreeGrafter"/>
</dbReference>
<dbReference type="AlphaFoldDB" id="A0A7M3MKT8"/>
<comment type="catalytic activity">
    <reaction evidence="1 10">
        <text>Transfers a segment of a (1-&gt;4)-alpha-D-glucan chain to a primary hydroxy group in a similar glucan chain.</text>
        <dbReference type="EC" id="2.4.1.18"/>
    </reaction>
</comment>
<dbReference type="SUPFAM" id="SSF51445">
    <property type="entry name" value="(Trans)glycosidases"/>
    <property type="match status" value="1"/>
</dbReference>
<evidence type="ECO:0000256" key="11">
    <source>
        <dbReference type="PIRSR" id="PIRSR000463-1"/>
    </source>
</evidence>
<dbReference type="Pfam" id="PF02806">
    <property type="entry name" value="Alpha-amylase_C"/>
    <property type="match status" value="1"/>
</dbReference>
<dbReference type="Pfam" id="PF00128">
    <property type="entry name" value="Alpha-amylase"/>
    <property type="match status" value="1"/>
</dbReference>
<comment type="caution">
    <text evidence="13">The sequence shown here is derived from an EMBL/GenBank/DDBJ whole genome shotgun (WGS) entry which is preliminary data.</text>
</comment>
<evidence type="ECO:0000313" key="14">
    <source>
        <dbReference type="Proteomes" id="UP000448292"/>
    </source>
</evidence>
<dbReference type="CDD" id="cd11322">
    <property type="entry name" value="AmyAc_Glg_BE"/>
    <property type="match status" value="1"/>
</dbReference>
<sequence length="647" mass="74406">MASTRPVDIPEFDLYLYGRGEHWDIYRVLGAHPYEQDGEHGYRFAVWAPNAQEVHVTGEFNDWRWGEYPLYPVAASGVWACFVPGLTLGTLYKLGIKDYSGHIIYKTDPYALYAEKRPSNAARTWTLDGYEWNDEEWMRTRREQGLPLRRAVSIYEVHPGSWRRKDDGGFLSYNELADQLIPYVRELGFTHIQLMPVAEHPLDESWGYQTSHYFAPTSRFGAPDDFRNFVDRCHGAGIGVLLDWVPGHFPKDAWSLGRFDGTALYEHADPRQGEHPDWGTYIFNYGRNEVRNFLLANALYWLKEFHIDGIRIDAVASMLYLDYSREHGEWVPNIYGGRENLEAISFLKELNRVVHEHYPGAIMVAEESTAWPGVSRPLYVGGLGFTFKWNMGWMHDTLEYFAKEPIHRSHHQNTLTFSMLYAFTENFVLPLSHDEVVHGKGALLSKMPGDIWQQQANLRLLFAYQWAHPGKKLLFMGGEFGQWNEWKESGQLDWVLLEFPSHQGLTRCLTDLNRILREEPAMHLFDHEWRGFQWLDFSDYASSVLSFLRLAPEWRPSEDADEVVPAAPSIVWVFNFTPVVRENYVIPAPHGGMWREIFNSDSAVYGGSNVGNAGQVEARHIGGSEGWSLSLTLPPLAAMAFKPADAW</sequence>
<dbReference type="InterPro" id="IPR004193">
    <property type="entry name" value="Glyco_hydro_13_N"/>
</dbReference>
<evidence type="ECO:0000256" key="5">
    <source>
        <dbReference type="ARBA" id="ARBA00022600"/>
    </source>
</evidence>
<dbReference type="Gene3D" id="2.60.40.1180">
    <property type="entry name" value="Golgi alpha-mannosidase II"/>
    <property type="match status" value="1"/>
</dbReference>
<comment type="subunit">
    <text evidence="10">Monomer.</text>
</comment>
<evidence type="ECO:0000259" key="12">
    <source>
        <dbReference type="SMART" id="SM00642"/>
    </source>
</evidence>
<protein>
    <recommendedName>
        <fullName evidence="10">1,4-alpha-glucan branching enzyme GlgB</fullName>
        <ecNumber evidence="10">2.4.1.18</ecNumber>
    </recommendedName>
    <alternativeName>
        <fullName evidence="10">1,4-alpha-D-glucan:1,4-alpha-D-glucan 6-glucosyl-transferase</fullName>
    </alternativeName>
    <alternativeName>
        <fullName evidence="10">Alpha-(1-&gt;4)-glucan branching enzyme</fullName>
    </alternativeName>
    <alternativeName>
        <fullName evidence="10">Glycogen branching enzyme</fullName>
        <shortName evidence="10">BE</shortName>
    </alternativeName>
</protein>
<comment type="similarity">
    <text evidence="4 10">Belongs to the glycosyl hydrolase 13 family. GlgB subfamily.</text>
</comment>
<dbReference type="Pfam" id="PF02922">
    <property type="entry name" value="CBM_48"/>
    <property type="match status" value="1"/>
</dbReference>
<dbReference type="GO" id="GO:0005978">
    <property type="term" value="P:glycogen biosynthetic process"/>
    <property type="evidence" value="ECO:0007669"/>
    <property type="project" value="UniProtKB-UniRule"/>
</dbReference>
<keyword evidence="14" id="KW-1185">Reference proteome</keyword>
<dbReference type="HAMAP" id="MF_00685">
    <property type="entry name" value="GlgB"/>
    <property type="match status" value="1"/>
</dbReference>
<dbReference type="CDD" id="cd02855">
    <property type="entry name" value="E_set_GBE_prok_N"/>
    <property type="match status" value="1"/>
</dbReference>
<evidence type="ECO:0000256" key="4">
    <source>
        <dbReference type="ARBA" id="ARBA00009000"/>
    </source>
</evidence>
<proteinExistence type="inferred from homology"/>
<feature type="active site" description="Proton donor" evidence="10 11">
    <location>
        <position position="366"/>
    </location>
</feature>
<keyword evidence="5 10" id="KW-0321">Glycogen metabolism</keyword>
<reference evidence="13 14" key="1">
    <citation type="submission" date="2018-06" db="EMBL/GenBank/DDBJ databases">
        <title>Complete genome of Desulfovibrio indonesiensis P37SLT.</title>
        <authorList>
            <person name="Crispim J.S."/>
            <person name="Vidigal P.M.P."/>
            <person name="Silva L.C.F."/>
            <person name="Laguardia C.N."/>
            <person name="Araujo L.C."/>
            <person name="Dias R.S."/>
            <person name="Sousa M.P."/>
            <person name="Paula S.O."/>
            <person name="Silva C."/>
        </authorList>
    </citation>
    <scope>NUCLEOTIDE SEQUENCE [LARGE SCALE GENOMIC DNA]</scope>
    <source>
        <strain evidence="13 14">P37SLT</strain>
    </source>
</reference>
<dbReference type="UniPathway" id="UPA00164"/>
<dbReference type="GO" id="GO:0003844">
    <property type="term" value="F:1,4-alpha-glucan branching enzyme activity"/>
    <property type="evidence" value="ECO:0007669"/>
    <property type="project" value="UniProtKB-UniRule"/>
</dbReference>
<keyword evidence="7 10" id="KW-0808">Transferase</keyword>
<gene>
    <name evidence="10" type="primary">glgB</name>
    <name evidence="13" type="ORF">DPQ33_01990</name>
</gene>
<dbReference type="InterPro" id="IPR013783">
    <property type="entry name" value="Ig-like_fold"/>
</dbReference>
<evidence type="ECO:0000256" key="1">
    <source>
        <dbReference type="ARBA" id="ARBA00000826"/>
    </source>
</evidence>
<dbReference type="RefSeq" id="WP_144301484.1">
    <property type="nucleotide sequence ID" value="NZ_QMIE01000001.1"/>
</dbReference>
<dbReference type="InterPro" id="IPR037439">
    <property type="entry name" value="Branching_enzy"/>
</dbReference>
<feature type="domain" description="Glycosyl hydrolase family 13 catalytic" evidence="12">
    <location>
        <begin position="156"/>
        <end position="507"/>
    </location>
</feature>
<evidence type="ECO:0000256" key="3">
    <source>
        <dbReference type="ARBA" id="ARBA00004964"/>
    </source>
</evidence>
<dbReference type="PIRSF" id="PIRSF000463">
    <property type="entry name" value="GlgB"/>
    <property type="match status" value="1"/>
</dbReference>
<dbReference type="InterPro" id="IPR017853">
    <property type="entry name" value="GH"/>
</dbReference>
<name>A0A7M3MKT8_9BACT</name>
<dbReference type="SMART" id="SM00642">
    <property type="entry name" value="Aamy"/>
    <property type="match status" value="1"/>
</dbReference>
<dbReference type="InterPro" id="IPR013780">
    <property type="entry name" value="Glyco_hydro_b"/>
</dbReference>
<dbReference type="SUPFAM" id="SSF51011">
    <property type="entry name" value="Glycosyl hydrolase domain"/>
    <property type="match status" value="1"/>
</dbReference>
<keyword evidence="9 10" id="KW-0119">Carbohydrate metabolism</keyword>
<dbReference type="PANTHER" id="PTHR43651:SF3">
    <property type="entry name" value="1,4-ALPHA-GLUCAN-BRANCHING ENZYME"/>
    <property type="match status" value="1"/>
</dbReference>
<evidence type="ECO:0000256" key="10">
    <source>
        <dbReference type="HAMAP-Rule" id="MF_00685"/>
    </source>
</evidence>
<dbReference type="NCBIfam" id="NF008967">
    <property type="entry name" value="PRK12313.1"/>
    <property type="match status" value="1"/>
</dbReference>
<evidence type="ECO:0000256" key="6">
    <source>
        <dbReference type="ARBA" id="ARBA00022676"/>
    </source>
</evidence>
<evidence type="ECO:0000256" key="8">
    <source>
        <dbReference type="ARBA" id="ARBA00023056"/>
    </source>
</evidence>
<dbReference type="NCBIfam" id="TIGR01515">
    <property type="entry name" value="branching_enzym"/>
    <property type="match status" value="1"/>
</dbReference>
<evidence type="ECO:0000313" key="13">
    <source>
        <dbReference type="EMBL" id="TVM20022.1"/>
    </source>
</evidence>
<evidence type="ECO:0000256" key="2">
    <source>
        <dbReference type="ARBA" id="ARBA00002953"/>
    </source>
</evidence>
<dbReference type="NCBIfam" id="NF003811">
    <property type="entry name" value="PRK05402.1"/>
    <property type="match status" value="1"/>
</dbReference>
<dbReference type="PANTHER" id="PTHR43651">
    <property type="entry name" value="1,4-ALPHA-GLUCAN-BRANCHING ENZYME"/>
    <property type="match status" value="1"/>
</dbReference>
<evidence type="ECO:0000256" key="7">
    <source>
        <dbReference type="ARBA" id="ARBA00022679"/>
    </source>
</evidence>
<dbReference type="Proteomes" id="UP000448292">
    <property type="component" value="Unassembled WGS sequence"/>
</dbReference>
<accession>A0A7M3MKT8</accession>
<dbReference type="InterPro" id="IPR006048">
    <property type="entry name" value="A-amylase/branching_C"/>
</dbReference>
<dbReference type="GO" id="GO:0004553">
    <property type="term" value="F:hydrolase activity, hydrolyzing O-glycosyl compounds"/>
    <property type="evidence" value="ECO:0007669"/>
    <property type="project" value="InterPro"/>
</dbReference>
<dbReference type="InterPro" id="IPR044143">
    <property type="entry name" value="GlgB_N_E_set_prok"/>
</dbReference>
<comment type="function">
    <text evidence="2 10">Catalyzes the formation of the alpha-1,6-glucosidic linkages in glycogen by scission of a 1,4-alpha-linked oligosaccharide from growing alpha-1,4-glucan chains and the subsequent attachment of the oligosaccharide to the alpha-1,6 position.</text>
</comment>
<dbReference type="InterPro" id="IPR006047">
    <property type="entry name" value="GH13_cat_dom"/>
</dbReference>
<evidence type="ECO:0000256" key="9">
    <source>
        <dbReference type="ARBA" id="ARBA00023277"/>
    </source>
</evidence>
<feature type="active site" description="Nucleophile" evidence="10 11">
    <location>
        <position position="313"/>
    </location>
</feature>
<dbReference type="EC" id="2.4.1.18" evidence="10"/>
<dbReference type="GO" id="GO:0043169">
    <property type="term" value="F:cation binding"/>
    <property type="evidence" value="ECO:0007669"/>
    <property type="project" value="InterPro"/>
</dbReference>
<dbReference type="InterPro" id="IPR006407">
    <property type="entry name" value="GlgB"/>
</dbReference>
<keyword evidence="6 10" id="KW-0328">Glycosyltransferase</keyword>
<dbReference type="OrthoDB" id="9800174at2"/>
<dbReference type="Gene3D" id="2.60.40.10">
    <property type="entry name" value="Immunoglobulins"/>
    <property type="match status" value="1"/>
</dbReference>
<dbReference type="Gene3D" id="3.20.20.80">
    <property type="entry name" value="Glycosidases"/>
    <property type="match status" value="1"/>
</dbReference>
<dbReference type="FunFam" id="3.20.20.80:FF:000003">
    <property type="entry name" value="1,4-alpha-glucan branching enzyme GlgB"/>
    <property type="match status" value="1"/>
</dbReference>
<dbReference type="EMBL" id="QMIE01000001">
    <property type="protein sequence ID" value="TVM20022.1"/>
    <property type="molecule type" value="Genomic_DNA"/>
</dbReference>
<comment type="pathway">
    <text evidence="3 10">Glycan biosynthesis; glycogen biosynthesis.</text>
</comment>
<organism evidence="13 14">
    <name type="scientific">Oceanidesulfovibrio indonesiensis</name>
    <dbReference type="NCBI Taxonomy" id="54767"/>
    <lineage>
        <taxon>Bacteria</taxon>
        <taxon>Pseudomonadati</taxon>
        <taxon>Thermodesulfobacteriota</taxon>
        <taxon>Desulfovibrionia</taxon>
        <taxon>Desulfovibrionales</taxon>
        <taxon>Desulfovibrionaceae</taxon>
        <taxon>Oceanidesulfovibrio</taxon>
    </lineage>
</organism>